<dbReference type="AlphaFoldDB" id="A0A814VMM3"/>
<sequence length="329" mass="38588">MITIVPLLFLLNAYVTQCVQPYFPSQITFTFMDRWGPMTFAIDEVNQRAYRLFDHGQGDYTYLMKNFPFPIPDSPQSKYYVQLIATYPPLVNCVYGTFWKYGIFYDKYFPDHWYHNSSSVRIENYIKFNYKMIHSDDESVLEDYWYSDEKCSISSGERYPCEEIYFTKNTDIPLKTVRIDNFQERIQTEYKVLSIGKPDEKLFEPIPLDWAYKCYDLALGVVLNATTLELKVNESATIEIYLSTPPHRINGNDTVIIEYKPSIYSVCPKCVRLVPKRLVFNSDNFRHPQKLIVTRIKDSDAIWIDPTFIGGAYEQVMASLYNIRLAPSI</sequence>
<dbReference type="EMBL" id="CAJNOM010000059">
    <property type="protein sequence ID" value="CAF0947138.1"/>
    <property type="molecule type" value="Genomic_DNA"/>
</dbReference>
<feature type="chain" id="PRO_5036226313" evidence="1">
    <location>
        <begin position="19"/>
        <end position="329"/>
    </location>
</feature>
<evidence type="ECO:0000313" key="4">
    <source>
        <dbReference type="Proteomes" id="UP000663832"/>
    </source>
</evidence>
<dbReference type="EMBL" id="CAJNOI010000218">
    <property type="protein sequence ID" value="CAF1191002.1"/>
    <property type="molecule type" value="Genomic_DNA"/>
</dbReference>
<reference evidence="3" key="1">
    <citation type="submission" date="2021-02" db="EMBL/GenBank/DDBJ databases">
        <authorList>
            <person name="Nowell W R."/>
        </authorList>
    </citation>
    <scope>NUCLEOTIDE SEQUENCE</scope>
</reference>
<accession>A0A814VMM3</accession>
<evidence type="ECO:0000313" key="2">
    <source>
        <dbReference type="EMBL" id="CAF0947138.1"/>
    </source>
</evidence>
<evidence type="ECO:0000313" key="5">
    <source>
        <dbReference type="Proteomes" id="UP000663877"/>
    </source>
</evidence>
<proteinExistence type="predicted"/>
<feature type="signal peptide" evidence="1">
    <location>
        <begin position="1"/>
        <end position="18"/>
    </location>
</feature>
<name>A0A814VMM3_9BILA</name>
<evidence type="ECO:0000256" key="1">
    <source>
        <dbReference type="SAM" id="SignalP"/>
    </source>
</evidence>
<keyword evidence="4" id="KW-1185">Reference proteome</keyword>
<comment type="caution">
    <text evidence="3">The sequence shown here is derived from an EMBL/GenBank/DDBJ whole genome shotgun (WGS) entry which is preliminary data.</text>
</comment>
<dbReference type="Proteomes" id="UP000663832">
    <property type="component" value="Unassembled WGS sequence"/>
</dbReference>
<keyword evidence="1" id="KW-0732">Signal</keyword>
<evidence type="ECO:0000313" key="3">
    <source>
        <dbReference type="EMBL" id="CAF1191002.1"/>
    </source>
</evidence>
<protein>
    <submittedName>
        <fullName evidence="3">Uncharacterized protein</fullName>
    </submittedName>
</protein>
<gene>
    <name evidence="3" type="ORF">BJG266_LOCUS26333</name>
    <name evidence="2" type="ORF">QVE165_LOCUS11998</name>
</gene>
<organism evidence="3 5">
    <name type="scientific">Adineta steineri</name>
    <dbReference type="NCBI Taxonomy" id="433720"/>
    <lineage>
        <taxon>Eukaryota</taxon>
        <taxon>Metazoa</taxon>
        <taxon>Spiralia</taxon>
        <taxon>Gnathifera</taxon>
        <taxon>Rotifera</taxon>
        <taxon>Eurotatoria</taxon>
        <taxon>Bdelloidea</taxon>
        <taxon>Adinetida</taxon>
        <taxon>Adinetidae</taxon>
        <taxon>Adineta</taxon>
    </lineage>
</organism>
<dbReference type="OrthoDB" id="10044160at2759"/>
<dbReference type="Proteomes" id="UP000663877">
    <property type="component" value="Unassembled WGS sequence"/>
</dbReference>